<organism evidence="3 5">
    <name type="scientific">Acanthaster planci</name>
    <name type="common">Crown-of-thorns starfish</name>
    <dbReference type="NCBI Taxonomy" id="133434"/>
    <lineage>
        <taxon>Eukaryota</taxon>
        <taxon>Metazoa</taxon>
        <taxon>Echinodermata</taxon>
        <taxon>Eleutherozoa</taxon>
        <taxon>Asterozoa</taxon>
        <taxon>Asteroidea</taxon>
        <taxon>Valvatacea</taxon>
        <taxon>Valvatida</taxon>
        <taxon>Acanthasteridae</taxon>
        <taxon>Acanthaster</taxon>
    </lineage>
</organism>
<dbReference type="PANTHER" id="PTHR16897">
    <property type="entry name" value="OS10G0105400 PROTEIN"/>
    <property type="match status" value="1"/>
</dbReference>
<evidence type="ECO:0000313" key="4">
    <source>
        <dbReference type="RefSeq" id="XP_022102003.1"/>
    </source>
</evidence>
<feature type="chain" id="PRO_5044665673" evidence="1">
    <location>
        <begin position="30"/>
        <end position="2862"/>
    </location>
</feature>
<dbReference type="OMA" id="WANINDT"/>
<dbReference type="RefSeq" id="XP_022102004.1">
    <property type="nucleotide sequence ID" value="XM_022246312.1"/>
</dbReference>
<dbReference type="PANTHER" id="PTHR16897:SF2">
    <property type="entry name" value="OS03G0226600 PROTEIN"/>
    <property type="match status" value="1"/>
</dbReference>
<dbReference type="GeneID" id="110985345"/>
<sequence length="2862" mass="313457">MFLRVHTLIAVHFMVILFVARLPCSRALACSYKCQQRYYTSCWDITGFFSCTRHREIDCYRCCDGWTGTVSGTTGCDTPICHGHVNYCPNGGTCSTPDNCINCNPGYYSPRCDECTRISFCDSVTCTTSHNQICQSCNGDYGTSFGAAYKPSSDRTQCIKQCSWRSDSNACFPGSCADYAQCTCCSGFSGPDCRTLGSSQAPVLSEHRATLIMGTTTLESPRDQGSTATVYTNVRDFERIRINWESSYMVNNLFTASCSTNHAYVHSYGLGIVSARATAVVNRAQGGTHTVGSQSSSGAGSQLSPRTDFVISELEFSIDYASWTPATGDVLRYDVYSSNGGFLKLHNRDNAGTFYTRYYSGRTTSGYSTFTFDFVDPYHCVDVSSGCRSTMLNAGDDVTSQATTSISWQGWADDLAGIKEYELQVRQLSGTHGSEMTEIFDSSAVYQGVTTSGHSVTFPHVGVYSIILDVVDNAGNVKRSRRFVFFDDDPDDVTTRSDAPLRVVSATPETSYKWLTSLDSSGGTTSVRLDWTNHFTNVRHHSEGLLKGIGYYLNDHGSIESSYDQNFGQRGRESIPNALGVTQFRAFRDIDHSGGRTTVTVSDDDSDNWSNEGTSTQATYDLSLVDGDSVRFWVEARDLAGDFVRDSVLVHADSSPPIIEDLWLVRDGEVNLAVHNSADLHEMSVTFRTYDIHSGVRTIEWRLFDNYTGTEMEHGRQTVPARKINADTEDCDPVSCMCIPIGDVIGDCYAVDYGFNPTFHIGVHDYDYFITLTVTNEARLVTTQTIKVTVDTSAPQAGVVHDGIRGSNEVDFQEGSILSAHWEGFFDRESGVKFYQYLFDSSCWNDTTMIGTVKDRMTRTTSTHASWTAPSPGLYYVTVIAYNRALEPSEPVCSDGVVIDTSPPELSQIALGYARMWPGLAKDAEGRVWFINEHRRKTEVLNASSGCSSKAVFLDDLSVYPEMAGTNDSTSVLQGDLDCLWIWATEQKFFLPTHKHVTISWTGEDAESSIYDYEIGLSSQPSNPVPDQPSDPTPDLVTFTSTSGHDHFVMYHPHISHGSVFYLVLKATNKAQLASFKVIGPIVVDTTPPMFVGNVFVRVDDEYLIAEWGDDGFIDDEDTSLRYQVAIGSSPGGTETLPYQLERDYKIGPCLSRTLCAAFLLDGLDWHIQGDHEYYVSIRAQNGAGLSTVGTSSVYRHIVQLPSLGVVLDVAPPQEAVIVNLGVAKDIDVQMDTTSISARWFGFEHPHLEVSYDIAVGSERGSSDVSGSFISVGNATFYQLDGLDLTPLTSYYVTVLANSEVGNVSVTSDGVKVIPKGQILEGAVVKDGLGCDEQSGPLPSGLSHHSSAADSPCQDDISYQASTSDISARWTIPEMLQPFVTNVLLTIEQEVEVYFGEGNTTMVWIPLLDDQDLGMTFQHVASSMGLHAGAHYRSKIQFCHTVVCFQPIVTDGFWVLSQPPEVGQVAVSNIVTTQSKTEIQVGFQPFAHDYVRPDDPQELMDFYEWSIAEDGSDGALPSQWTRIEDLLVTRETALFTASLSGSLDLDVCLRLSVRGYNKAGLSSIASAEIVDCDDVTLIVPHLVIDADHEVKVEQNALWPEPDKNYILSTSLLSAVWPTLRHRAYVWAAIEDTGSADFGNLDNGLQYPCDHPRAKACGKTDKEFVNVPNLSLEHGMRYRICIHADEVTLEHELWKEELPAVSSCSDGVVVDTTPPTPGPVWIGWSQHRTYQSSSSELVLRWESFTDIEEHGLARHHSGIKYYEYAVGSMQGGSDVKEFTRVGISNSAILHNLRLQSGHMYYATIRATDFVGLSSQATSEPVFIDTSPPVVSALHTLDIGGSFIRSTTSVSASWENIFADEESGIAYYEWAVGSHPGHADVMPFTRQTSVSGVSDSSRPLLLQEGHSYFVSVKAVNKVGLTTLKSYGAFVVDASPPIAGHVFDGSLANAPSNHKDGDFQEDRTVIKAFWEGFHDPHSAILGYSCRAGTCPGCGDVVPEQHVGLDTDALIENLNLIPGLTYFVTVTACNAADLCISVTSDGVMVDDSPPVPGRVYDGGPGGGDINYQSSRLQLRAHWWGFHDPHSGLSHYEWRAGTTPGAADILPSTRIELSEDALRFLPASDQLPVGTDIYITVRAYNRLVMWIEATSNGFRVDSSPPDVVDAPAVDETQGMAVRNTLVFCDLIRFSWKFSDPESGVKDQFVSVSTHHSGDINIPPIKIAGSELDHTFTNLTLHEGSLYTITVVACNYAGLCTKAETEPVLVDGSPPSVGTFAVGTESAANLERHHIIWIDPTEPAKLSTTLDRSDFTTNAPPSPPRHHSGWMTWLEDTSTSTGSLALAWLGFADVHSGVSHYLVSVGRTYGGSELTPSGPFRVSQNNDGIPLDEGIVQGAVIPLEGSITGHSHPYLFISIWAVNRVGLPSKRHHSTFEASPTLPGEGALVLMRRCSPATCEGHCACAPIDRVCATSPGSCVDFSNSNPNHEIEVLDVLSLMSFNDTDPVNDIDDTATQHMMAAVWRVTEQKGLDVKWYEWSVGDDSNSSATEPAGVFDPARERIWFDVGQDNHAVITFDKDRKLFAGLRYHVFIRAWYDANAYAVFRSDGVTPDIKPPKISTVRGKKVKDLARSDSRKDTDYITEPSIISISWEGVFLDSVMSHYQVSLSTYPGGEDVRQFADHTFPASVYSTQFSSLNLLRGQRYYSNVRAFNKAGLHTLRSSDGFVVDRRGPDPGLVFDGIDLHDLEYQNSSAVISASWHGFVDLESYIDHYEWCVGQTPGPADDDILPCTNVGINLSVTRALAVPLTEGVRYYSKISATDAAGLQSLTVTSDGFVVDVTPPLPEECVLLGDNLIQNPSFEGMQKLLTQQK</sequence>
<dbReference type="InterPro" id="IPR003961">
    <property type="entry name" value="FN3_dom"/>
</dbReference>
<proteinExistence type="predicted"/>
<dbReference type="SUPFAM" id="SSF49265">
    <property type="entry name" value="Fibronectin type III"/>
    <property type="match status" value="2"/>
</dbReference>
<gene>
    <name evidence="4 5" type="primary">LOC110985345</name>
</gene>
<feature type="domain" description="Fibronectin type-III" evidence="2">
    <location>
        <begin position="1716"/>
        <end position="1812"/>
    </location>
</feature>
<feature type="domain" description="Fibronectin type-III" evidence="2">
    <location>
        <begin position="1945"/>
        <end position="2031"/>
    </location>
</feature>
<reference evidence="4 5" key="1">
    <citation type="submission" date="2025-04" db="UniProtKB">
        <authorList>
            <consortium name="RefSeq"/>
        </authorList>
    </citation>
    <scope>IDENTIFICATION</scope>
</reference>
<feature type="domain" description="Fibronectin type-III" evidence="2">
    <location>
        <begin position="1826"/>
        <end position="1919"/>
    </location>
</feature>
<feature type="domain" description="Fibronectin type-III" evidence="2">
    <location>
        <begin position="1221"/>
        <end position="1304"/>
    </location>
</feature>
<dbReference type="Proteomes" id="UP000694845">
    <property type="component" value="Unplaced"/>
</dbReference>
<dbReference type="KEGG" id="aplc:110985345"/>
<dbReference type="SMART" id="SM00060">
    <property type="entry name" value="FN3"/>
    <property type="match status" value="6"/>
</dbReference>
<feature type="domain" description="Fibronectin type-III" evidence="2">
    <location>
        <begin position="1089"/>
        <end position="1187"/>
    </location>
</feature>
<evidence type="ECO:0000256" key="1">
    <source>
        <dbReference type="SAM" id="SignalP"/>
    </source>
</evidence>
<accession>A0A8B7Z8L6</accession>
<evidence type="ECO:0000313" key="3">
    <source>
        <dbReference type="Proteomes" id="UP000694845"/>
    </source>
</evidence>
<evidence type="ECO:0000313" key="5">
    <source>
        <dbReference type="RefSeq" id="XP_022102004.1"/>
    </source>
</evidence>
<name>A0A8B7Z8L6_ACAPL</name>
<keyword evidence="1" id="KW-0732">Signal</keyword>
<feature type="domain" description="Fibronectin type-III" evidence="2">
    <location>
        <begin position="2169"/>
        <end position="2250"/>
    </location>
</feature>
<protein>
    <submittedName>
        <fullName evidence="4 5">Uncharacterized protein LOC110985345</fullName>
    </submittedName>
</protein>
<feature type="signal peptide" evidence="1">
    <location>
        <begin position="1"/>
        <end position="29"/>
    </location>
</feature>
<dbReference type="InterPro" id="IPR036116">
    <property type="entry name" value="FN3_sf"/>
</dbReference>
<evidence type="ECO:0000259" key="2">
    <source>
        <dbReference type="SMART" id="SM00060"/>
    </source>
</evidence>
<keyword evidence="3" id="KW-1185">Reference proteome</keyword>
<dbReference type="RefSeq" id="XP_022102003.1">
    <property type="nucleotide sequence ID" value="XM_022246311.1"/>
</dbReference>
<dbReference type="OrthoDB" id="6061841at2759"/>